<reference evidence="2" key="1">
    <citation type="submission" date="2023-07" db="EMBL/GenBank/DDBJ databases">
        <title>Chromosome-level Genome Assembly of Striped Snakehead (Channa striata).</title>
        <authorList>
            <person name="Liu H."/>
        </authorList>
    </citation>
    <scope>NUCLEOTIDE SEQUENCE</scope>
    <source>
        <strain evidence="2">Gz</strain>
        <tissue evidence="2">Muscle</tissue>
    </source>
</reference>
<name>A0AA88IS87_CHASR</name>
<proteinExistence type="predicted"/>
<evidence type="ECO:0000313" key="2">
    <source>
        <dbReference type="EMBL" id="KAK2814627.1"/>
    </source>
</evidence>
<evidence type="ECO:0000256" key="1">
    <source>
        <dbReference type="SAM" id="MobiDB-lite"/>
    </source>
</evidence>
<dbReference type="EMBL" id="JAUPFM010000031">
    <property type="protein sequence ID" value="KAK2814627.1"/>
    <property type="molecule type" value="Genomic_DNA"/>
</dbReference>
<dbReference type="Proteomes" id="UP001187415">
    <property type="component" value="Unassembled WGS sequence"/>
</dbReference>
<feature type="compositionally biased region" description="Low complexity" evidence="1">
    <location>
        <begin position="153"/>
        <end position="167"/>
    </location>
</feature>
<keyword evidence="3" id="KW-1185">Reference proteome</keyword>
<feature type="region of interest" description="Disordered" evidence="1">
    <location>
        <begin position="131"/>
        <end position="174"/>
    </location>
</feature>
<dbReference type="AlphaFoldDB" id="A0AA88IS87"/>
<protein>
    <submittedName>
        <fullName evidence="2">Uncharacterized protein</fullName>
    </submittedName>
</protein>
<organism evidence="2 3">
    <name type="scientific">Channa striata</name>
    <name type="common">Snakehead murrel</name>
    <name type="synonym">Ophicephalus striatus</name>
    <dbReference type="NCBI Taxonomy" id="64152"/>
    <lineage>
        <taxon>Eukaryota</taxon>
        <taxon>Metazoa</taxon>
        <taxon>Chordata</taxon>
        <taxon>Craniata</taxon>
        <taxon>Vertebrata</taxon>
        <taxon>Euteleostomi</taxon>
        <taxon>Actinopterygii</taxon>
        <taxon>Neopterygii</taxon>
        <taxon>Teleostei</taxon>
        <taxon>Neoteleostei</taxon>
        <taxon>Acanthomorphata</taxon>
        <taxon>Anabantaria</taxon>
        <taxon>Anabantiformes</taxon>
        <taxon>Channoidei</taxon>
        <taxon>Channidae</taxon>
        <taxon>Channa</taxon>
    </lineage>
</organism>
<sequence length="327" mass="35035">MNSCERQRSQGILIRSWPGPGNGVAIWIRSPGVCGPAGAHVRLLRILLPRTRWKEVPVVVVLSRTPRELAGGCEGPTRTLVGRSGFRVLFYSKWSQSNSDACWVNHVARRTNSPWCSARYRPSREEPCATATASCPSARRAGEPPAKNRGAGRRSAPPGSGSSNRGGLDPGRAHVHAFGVGANLAGRGGSSAGGQRCDYPPGGQARGQGAARYEAALGKLRARWRDRDNRVLEGAAAASRPGGKEVRRREYTRGGVLSSVLAALPTRGEIRRTERSASRRVYCVMYHGSSIVCACMCVIKTFTNKKDVCGPASVPPSIPNFQTFCGS</sequence>
<evidence type="ECO:0000313" key="3">
    <source>
        <dbReference type="Proteomes" id="UP001187415"/>
    </source>
</evidence>
<comment type="caution">
    <text evidence="2">The sequence shown here is derived from an EMBL/GenBank/DDBJ whole genome shotgun (WGS) entry which is preliminary data.</text>
</comment>
<gene>
    <name evidence="2" type="ORF">Q5P01_001007</name>
</gene>
<accession>A0AA88IS87</accession>